<name>A0A1H1KU49_9FLAO</name>
<evidence type="ECO:0000313" key="2">
    <source>
        <dbReference type="EMBL" id="SDR65540.1"/>
    </source>
</evidence>
<evidence type="ECO:0000256" key="1">
    <source>
        <dbReference type="SAM" id="Phobius"/>
    </source>
</evidence>
<proteinExistence type="predicted"/>
<reference evidence="2 3" key="1">
    <citation type="submission" date="2016-10" db="EMBL/GenBank/DDBJ databases">
        <authorList>
            <person name="Varghese N."/>
            <person name="Submissions S."/>
        </authorList>
    </citation>
    <scope>NUCLEOTIDE SEQUENCE [LARGE SCALE GENOMIC DNA]</scope>
    <source>
        <strain evidence="2 3">Mar_2010_102</strain>
    </source>
</reference>
<keyword evidence="1" id="KW-0812">Transmembrane</keyword>
<dbReference type="STRING" id="1250231.SAMN04488552_0147"/>
<dbReference type="AlphaFoldDB" id="A0A1H1KU49"/>
<accession>A0A1H1KU49</accession>
<dbReference type="Proteomes" id="UP000198858">
    <property type="component" value="Chromosome I"/>
</dbReference>
<feature type="transmembrane region" description="Helical" evidence="1">
    <location>
        <begin position="24"/>
        <end position="41"/>
    </location>
</feature>
<dbReference type="EMBL" id="LT629745">
    <property type="protein sequence ID" value="SDR65540.1"/>
    <property type="molecule type" value="Genomic_DNA"/>
</dbReference>
<gene>
    <name evidence="2" type="ORF">SAMN04488552_0147</name>
</gene>
<sequence>MKKSSHNQSNGSALMANPTFTKTQVYLAVAFIYIYIITTIFF</sequence>
<keyword evidence="1" id="KW-0472">Membrane</keyword>
<keyword evidence="3" id="KW-1185">Reference proteome</keyword>
<protein>
    <submittedName>
        <fullName evidence="2">Uncharacterized protein</fullName>
    </submittedName>
</protein>
<organism evidence="2 3">
    <name type="scientific">Christiangramia echinicola</name>
    <dbReference type="NCBI Taxonomy" id="279359"/>
    <lineage>
        <taxon>Bacteria</taxon>
        <taxon>Pseudomonadati</taxon>
        <taxon>Bacteroidota</taxon>
        <taxon>Flavobacteriia</taxon>
        <taxon>Flavobacteriales</taxon>
        <taxon>Flavobacteriaceae</taxon>
        <taxon>Christiangramia</taxon>
    </lineage>
</organism>
<keyword evidence="1" id="KW-1133">Transmembrane helix</keyword>
<evidence type="ECO:0000313" key="3">
    <source>
        <dbReference type="Proteomes" id="UP000198858"/>
    </source>
</evidence>